<sequence>MELSFLDNIQLNATLVRGLTLITAAQVRGWNILLLPLRPPIHSKRSRLIIILEVEPGYSVFAIQPAFLFGKGKDGKKNQEKHSAVLAVAIILHGGLIQLTFQRARQRMRVVVLLFLRAGI</sequence>
<keyword evidence="3" id="KW-1185">Reference proteome</keyword>
<evidence type="ECO:0000256" key="1">
    <source>
        <dbReference type="SAM" id="Phobius"/>
    </source>
</evidence>
<evidence type="ECO:0000313" key="2">
    <source>
        <dbReference type="EMBL" id="KAK6996637.1"/>
    </source>
</evidence>
<comment type="caution">
    <text evidence="2">The sequence shown here is derived from an EMBL/GenBank/DDBJ whole genome shotgun (WGS) entry which is preliminary data.</text>
</comment>
<proteinExistence type="predicted"/>
<feature type="transmembrane region" description="Helical" evidence="1">
    <location>
        <begin position="15"/>
        <end position="37"/>
    </location>
</feature>
<dbReference type="AlphaFoldDB" id="A0AAV9ZZX7"/>
<name>A0AAV9ZZX7_9AGAR</name>
<dbReference type="Proteomes" id="UP001362999">
    <property type="component" value="Unassembled WGS sequence"/>
</dbReference>
<feature type="transmembrane region" description="Helical" evidence="1">
    <location>
        <begin position="82"/>
        <end position="101"/>
    </location>
</feature>
<reference evidence="2 3" key="1">
    <citation type="journal article" date="2024" name="J Genomics">
        <title>Draft genome sequencing and assembly of Favolaschia claudopus CIRM-BRFM 2984 isolated from oak limbs.</title>
        <authorList>
            <person name="Navarro D."/>
            <person name="Drula E."/>
            <person name="Chaduli D."/>
            <person name="Cazenave R."/>
            <person name="Ahrendt S."/>
            <person name="Wang J."/>
            <person name="Lipzen A."/>
            <person name="Daum C."/>
            <person name="Barry K."/>
            <person name="Grigoriev I.V."/>
            <person name="Favel A."/>
            <person name="Rosso M.N."/>
            <person name="Martin F."/>
        </authorList>
    </citation>
    <scope>NUCLEOTIDE SEQUENCE [LARGE SCALE GENOMIC DNA]</scope>
    <source>
        <strain evidence="2 3">CIRM-BRFM 2984</strain>
    </source>
</reference>
<organism evidence="2 3">
    <name type="scientific">Favolaschia claudopus</name>
    <dbReference type="NCBI Taxonomy" id="2862362"/>
    <lineage>
        <taxon>Eukaryota</taxon>
        <taxon>Fungi</taxon>
        <taxon>Dikarya</taxon>
        <taxon>Basidiomycota</taxon>
        <taxon>Agaricomycotina</taxon>
        <taxon>Agaricomycetes</taxon>
        <taxon>Agaricomycetidae</taxon>
        <taxon>Agaricales</taxon>
        <taxon>Marasmiineae</taxon>
        <taxon>Mycenaceae</taxon>
        <taxon>Favolaschia</taxon>
    </lineage>
</organism>
<keyword evidence="1" id="KW-1133">Transmembrane helix</keyword>
<keyword evidence="1" id="KW-0812">Transmembrane</keyword>
<feature type="transmembrane region" description="Helical" evidence="1">
    <location>
        <begin position="49"/>
        <end position="70"/>
    </location>
</feature>
<protein>
    <submittedName>
        <fullName evidence="2">Uncharacterized protein</fullName>
    </submittedName>
</protein>
<accession>A0AAV9ZZX7</accession>
<dbReference type="EMBL" id="JAWWNJ010000096">
    <property type="protein sequence ID" value="KAK6996637.1"/>
    <property type="molecule type" value="Genomic_DNA"/>
</dbReference>
<keyword evidence="1" id="KW-0472">Membrane</keyword>
<evidence type="ECO:0000313" key="3">
    <source>
        <dbReference type="Proteomes" id="UP001362999"/>
    </source>
</evidence>
<gene>
    <name evidence="2" type="ORF">R3P38DRAFT_3370885</name>
</gene>